<keyword evidence="3" id="KW-1185">Reference proteome</keyword>
<gene>
    <name evidence="2" type="ORF">CAEBREN_10995</name>
</gene>
<dbReference type="InterPro" id="IPR053222">
    <property type="entry name" value="Zygotic_Embryogenesis-Asso"/>
</dbReference>
<dbReference type="eggNOG" id="ENOG502RAXY">
    <property type="taxonomic scope" value="Eukaryota"/>
</dbReference>
<feature type="domain" description="Sdz-33 F-box" evidence="1">
    <location>
        <begin position="86"/>
        <end position="152"/>
    </location>
</feature>
<dbReference type="FunCoup" id="G0N0H0">
    <property type="interactions" value="1049"/>
</dbReference>
<dbReference type="PANTHER" id="PTHR22899">
    <property type="entry name" value="CYCLIN-RELATED F-BOX FAMILY"/>
    <property type="match status" value="1"/>
</dbReference>
<evidence type="ECO:0000259" key="1">
    <source>
        <dbReference type="Pfam" id="PF07735"/>
    </source>
</evidence>
<evidence type="ECO:0000313" key="2">
    <source>
        <dbReference type="EMBL" id="EGT48868.1"/>
    </source>
</evidence>
<proteinExistence type="predicted"/>
<dbReference type="OrthoDB" id="5910378at2759"/>
<dbReference type="AlphaFoldDB" id="G0N0H0"/>
<dbReference type="HOGENOM" id="CLU_028840_1_2_1"/>
<dbReference type="InterPro" id="IPR012885">
    <property type="entry name" value="F-box_Sdz-33"/>
</dbReference>
<reference evidence="3" key="1">
    <citation type="submission" date="2011-07" db="EMBL/GenBank/DDBJ databases">
        <authorList>
            <consortium name="Caenorhabditis brenneri Sequencing and Analysis Consortium"/>
            <person name="Wilson R.K."/>
        </authorList>
    </citation>
    <scope>NUCLEOTIDE SEQUENCE [LARGE SCALE GENOMIC DNA]</scope>
    <source>
        <strain evidence="3">PB2801</strain>
    </source>
</reference>
<dbReference type="Pfam" id="PF07735">
    <property type="entry name" value="FBA_2"/>
    <property type="match status" value="1"/>
</dbReference>
<dbReference type="InParanoid" id="G0N0H0"/>
<evidence type="ECO:0000313" key="3">
    <source>
        <dbReference type="Proteomes" id="UP000008068"/>
    </source>
</evidence>
<accession>G0N0H0</accession>
<protein>
    <recommendedName>
        <fullName evidence="1">Sdz-33 F-box domain-containing protein</fullName>
    </recommendedName>
</protein>
<dbReference type="PANTHER" id="PTHR22899:SF0">
    <property type="entry name" value="F-BOX ASSOCIATED DOMAIN-CONTAINING PROTEIN-RELATED"/>
    <property type="match status" value="1"/>
</dbReference>
<dbReference type="EMBL" id="GL379824">
    <property type="protein sequence ID" value="EGT48868.1"/>
    <property type="molecule type" value="Genomic_DNA"/>
</dbReference>
<dbReference type="OMA" id="FRMIEYE"/>
<organism evidence="3">
    <name type="scientific">Caenorhabditis brenneri</name>
    <name type="common">Nematode worm</name>
    <dbReference type="NCBI Taxonomy" id="135651"/>
    <lineage>
        <taxon>Eukaryota</taxon>
        <taxon>Metazoa</taxon>
        <taxon>Ecdysozoa</taxon>
        <taxon>Nematoda</taxon>
        <taxon>Chromadorea</taxon>
        <taxon>Rhabditida</taxon>
        <taxon>Rhabditina</taxon>
        <taxon>Rhabditomorpha</taxon>
        <taxon>Rhabditoidea</taxon>
        <taxon>Rhabditidae</taxon>
        <taxon>Peloderinae</taxon>
        <taxon>Caenorhabditis</taxon>
    </lineage>
</organism>
<name>G0N0H0_CAEBE</name>
<dbReference type="Proteomes" id="UP000008068">
    <property type="component" value="Unassembled WGS sequence"/>
</dbReference>
<sequence>MDFTMNAWLEHLQNVFNYYKIDSISFRENSSQFDIDDIKDVFGSTTGIFIKNTGCFAFNQMILQQFFPIEELTITAENFRDSKIPPSLFMQNRVTLSTVESDLDVTIKLNDLLLINSKVITVENPQMPQKLLNNFIKLWQRGSNPRMEYLYIDYFGGEENDEQIVMKGIKYEVNSVDRERYFKSVGSNYSGPVYGGMDVYRMDGVKATIVFNRYETFSIWEMYVWFDHCVA</sequence>